<feature type="domain" description="Reverse transcriptase zinc-binding" evidence="1">
    <location>
        <begin position="40"/>
        <end position="105"/>
    </location>
</feature>
<dbReference type="EMBL" id="JABWDY010032249">
    <property type="protein sequence ID" value="KAF5184318.1"/>
    <property type="molecule type" value="Genomic_DNA"/>
</dbReference>
<protein>
    <recommendedName>
        <fullName evidence="1">Reverse transcriptase zinc-binding domain-containing protein</fullName>
    </recommendedName>
</protein>
<evidence type="ECO:0000259" key="1">
    <source>
        <dbReference type="Pfam" id="PF13966"/>
    </source>
</evidence>
<feature type="non-terminal residue" evidence="2">
    <location>
        <position position="139"/>
    </location>
</feature>
<dbReference type="InterPro" id="IPR026960">
    <property type="entry name" value="RVT-Znf"/>
</dbReference>
<comment type="caution">
    <text evidence="2">The sequence shown here is derived from an EMBL/GenBank/DDBJ whole genome shotgun (WGS) entry which is preliminary data.</text>
</comment>
<reference evidence="2 3" key="1">
    <citation type="submission" date="2020-06" db="EMBL/GenBank/DDBJ databases">
        <title>Transcriptomic and genomic resources for Thalictrum thalictroides and T. hernandezii: Facilitating candidate gene discovery in an emerging model plant lineage.</title>
        <authorList>
            <person name="Arias T."/>
            <person name="Riano-Pachon D.M."/>
            <person name="Di Stilio V.S."/>
        </authorList>
    </citation>
    <scope>NUCLEOTIDE SEQUENCE [LARGE SCALE GENOMIC DNA]</scope>
    <source>
        <strain evidence="3">cv. WT478/WT964</strain>
        <tissue evidence="2">Leaves</tissue>
    </source>
</reference>
<gene>
    <name evidence="2" type="ORF">FRX31_026095</name>
</gene>
<evidence type="ECO:0000313" key="3">
    <source>
        <dbReference type="Proteomes" id="UP000554482"/>
    </source>
</evidence>
<organism evidence="2 3">
    <name type="scientific">Thalictrum thalictroides</name>
    <name type="common">Rue-anemone</name>
    <name type="synonym">Anemone thalictroides</name>
    <dbReference type="NCBI Taxonomy" id="46969"/>
    <lineage>
        <taxon>Eukaryota</taxon>
        <taxon>Viridiplantae</taxon>
        <taxon>Streptophyta</taxon>
        <taxon>Embryophyta</taxon>
        <taxon>Tracheophyta</taxon>
        <taxon>Spermatophyta</taxon>
        <taxon>Magnoliopsida</taxon>
        <taxon>Ranunculales</taxon>
        <taxon>Ranunculaceae</taxon>
        <taxon>Thalictroideae</taxon>
        <taxon>Thalictrum</taxon>
    </lineage>
</organism>
<proteinExistence type="predicted"/>
<name>A0A7J6VIA8_THATH</name>
<sequence>MTGPGTYLARLSSLLRPFTANKKTSDDNLLLLYSVPPPFPFDLVWSVSMSSKIKFFIFFCALQGRIQTLEHLTKRGMQLQNLCTFCKQQPECINHLFLYCVVSQSILIELVDLSIDSINMLSRSHSLEELLNRWPRHNS</sequence>
<keyword evidence="3" id="KW-1185">Reference proteome</keyword>
<accession>A0A7J6VIA8</accession>
<dbReference type="Pfam" id="PF13966">
    <property type="entry name" value="zf-RVT"/>
    <property type="match status" value="1"/>
</dbReference>
<dbReference type="AlphaFoldDB" id="A0A7J6VIA8"/>
<dbReference type="Proteomes" id="UP000554482">
    <property type="component" value="Unassembled WGS sequence"/>
</dbReference>
<evidence type="ECO:0000313" key="2">
    <source>
        <dbReference type="EMBL" id="KAF5184318.1"/>
    </source>
</evidence>